<gene>
    <name evidence="1" type="ORF">EP47_04380</name>
</gene>
<dbReference type="AlphaFoldDB" id="A0A0A2SR27"/>
<dbReference type="EMBL" id="JNCF01000022">
    <property type="protein sequence ID" value="KGP63207.1"/>
    <property type="molecule type" value="Genomic_DNA"/>
</dbReference>
<accession>A0A0A2SR27</accession>
<protein>
    <submittedName>
        <fullName evidence="1">Uncharacterized protein</fullName>
    </submittedName>
</protein>
<dbReference type="RefSeq" id="WP_035889365.1">
    <property type="nucleotide sequence ID" value="NZ_JNCF01000022.1"/>
</dbReference>
<organism evidence="1 2">
    <name type="scientific">Legionella norrlandica</name>
    <dbReference type="NCBI Taxonomy" id="1498499"/>
    <lineage>
        <taxon>Bacteria</taxon>
        <taxon>Pseudomonadati</taxon>
        <taxon>Pseudomonadota</taxon>
        <taxon>Gammaproteobacteria</taxon>
        <taxon>Legionellales</taxon>
        <taxon>Legionellaceae</taxon>
        <taxon>Legionella</taxon>
    </lineage>
</organism>
<evidence type="ECO:0000313" key="2">
    <source>
        <dbReference type="Proteomes" id="UP000054422"/>
    </source>
</evidence>
<evidence type="ECO:0000313" key="1">
    <source>
        <dbReference type="EMBL" id="KGP63207.1"/>
    </source>
</evidence>
<proteinExistence type="predicted"/>
<name>A0A0A2SR27_9GAMM</name>
<reference evidence="1 2" key="1">
    <citation type="submission" date="2014-05" db="EMBL/GenBank/DDBJ databases">
        <authorList>
            <person name="Rizzardi K."/>
            <person name="Winiecka-Krusnell J."/>
            <person name="Ramliden M."/>
            <person name="Alm E."/>
            <person name="Andersson S."/>
            <person name="Byfors S."/>
        </authorList>
    </citation>
    <scope>NUCLEOTIDE SEQUENCE [LARGE SCALE GENOMIC DNA]</scope>
    <source>
        <strain evidence="1 2">LEGN</strain>
    </source>
</reference>
<dbReference type="Proteomes" id="UP000054422">
    <property type="component" value="Unassembled WGS sequence"/>
</dbReference>
<keyword evidence="2" id="KW-1185">Reference proteome</keyword>
<sequence length="190" mass="21290">MSLSDQQKTAIRTYFESNYNMFFGIPSERKEGDLTPNEHVMLLQYMQLILLNLPVEPLDSGLLNKIIKNDYDDETTVSLLLNDFLEGKLSPIKPDSYLIYQKNFQDFGNKEDLATAQDILKYLVTVTETIAAQIDHGYLKTESDPRRTNSNSNVSRIIKWGIFGGAALGMTYALSKLCDSSSSSNALGNS</sequence>
<comment type="caution">
    <text evidence="1">The sequence shown here is derived from an EMBL/GenBank/DDBJ whole genome shotgun (WGS) entry which is preliminary data.</text>
</comment>